<evidence type="ECO:0000313" key="3">
    <source>
        <dbReference type="Proteomes" id="UP000277811"/>
    </source>
</evidence>
<keyword evidence="1" id="KW-0812">Transmembrane</keyword>
<organism evidence="2 3">
    <name type="scientific">Lucifera butyrica</name>
    <dbReference type="NCBI Taxonomy" id="1351585"/>
    <lineage>
        <taxon>Bacteria</taxon>
        <taxon>Bacillati</taxon>
        <taxon>Bacillota</taxon>
        <taxon>Negativicutes</taxon>
        <taxon>Veillonellales</taxon>
        <taxon>Veillonellaceae</taxon>
        <taxon>Lucifera</taxon>
    </lineage>
</organism>
<accession>A0A498RJQ3</accession>
<dbReference type="AlphaFoldDB" id="A0A498RJQ3"/>
<dbReference type="EMBL" id="UPPP01000116">
    <property type="protein sequence ID" value="VBB09258.1"/>
    <property type="molecule type" value="Genomic_DNA"/>
</dbReference>
<evidence type="ECO:0000313" key="2">
    <source>
        <dbReference type="EMBL" id="VBB09258.1"/>
    </source>
</evidence>
<protein>
    <submittedName>
        <fullName evidence="2">Uncharacterized protein</fullName>
    </submittedName>
</protein>
<dbReference type="Proteomes" id="UP000277811">
    <property type="component" value="Unassembled WGS sequence"/>
</dbReference>
<gene>
    <name evidence="2" type="ORF">LUCI_4548</name>
</gene>
<proteinExistence type="predicted"/>
<keyword evidence="1" id="KW-0472">Membrane</keyword>
<sequence>MADNSKRTGVEESGSGLTLIRTIEGVLAITADRRLGFLCLLIPVLTILALPLKAQALPATVDAVQVTIQAGESPLPAKVAKRMADSVRTVGEQLLLGKSVAEVAASQASYEKLIKEVFDRVLVGYSVQSVTIDPAGATQIDVVVAPWGEVVRDVTLKVNLDGISPELSGLIAQDMGNIKEQVDDVFVGLSVDAADWAGSVSKNMIREMLAAQLPEFRVSFDVTAGPHTVVKLSLAPTGPLIQNVRVSLRSRTIPNLLLFGLRPVTEDAVKSLNGLPVAFVERHRDYFTAKLQAALSQQSAVRQYGLALSTDIYPGAETVVAVNADTDKYKVTLEGYLDMGHQTDNTAARLHIGRYLGKRDELFMETTFYPNSVTWQFRPGWSHSLSSNMAAGFKYDLSDRQAILWGSQYLGHNLTLRLERTPATGYDEFGIRYKLHDFLSAEYVFTKDEKWLRLIGNL</sequence>
<dbReference type="RefSeq" id="WP_207858323.1">
    <property type="nucleotide sequence ID" value="NZ_UPPP01000116.1"/>
</dbReference>
<keyword evidence="3" id="KW-1185">Reference proteome</keyword>
<feature type="transmembrane region" description="Helical" evidence="1">
    <location>
        <begin position="35"/>
        <end position="52"/>
    </location>
</feature>
<keyword evidence="1" id="KW-1133">Transmembrane helix</keyword>
<name>A0A498RJQ3_9FIRM</name>
<reference evidence="2 3" key="1">
    <citation type="submission" date="2018-06" db="EMBL/GenBank/DDBJ databases">
        <authorList>
            <person name="Strepis N."/>
        </authorList>
    </citation>
    <scope>NUCLEOTIDE SEQUENCE [LARGE SCALE GENOMIC DNA]</scope>
    <source>
        <strain evidence="2">LUCI</strain>
    </source>
</reference>
<evidence type="ECO:0000256" key="1">
    <source>
        <dbReference type="SAM" id="Phobius"/>
    </source>
</evidence>